<dbReference type="VEuPathDB" id="FungiDB:A1Q1_02081"/>
<dbReference type="OrthoDB" id="5295208at2759"/>
<comment type="subcellular location">
    <subcellularLocation>
        <location evidence="1">Cytoplasm</location>
    </subcellularLocation>
</comment>
<dbReference type="Pfam" id="PF01302">
    <property type="entry name" value="CAP_GLY"/>
    <property type="match status" value="1"/>
</dbReference>
<dbReference type="PANTHER" id="PTHR18916">
    <property type="entry name" value="DYNACTIN 1-RELATED MICROTUBULE-BINDING"/>
    <property type="match status" value="1"/>
</dbReference>
<name>J5TTJ1_TRIAS</name>
<dbReference type="Pfam" id="PF14560">
    <property type="entry name" value="Ubiquitin_2"/>
    <property type="match status" value="2"/>
</dbReference>
<dbReference type="SUPFAM" id="SSF74924">
    <property type="entry name" value="Cap-Gly domain"/>
    <property type="match status" value="1"/>
</dbReference>
<evidence type="ECO:0000259" key="5">
    <source>
        <dbReference type="PROSITE" id="PS50245"/>
    </source>
</evidence>
<dbReference type="Proteomes" id="UP000002748">
    <property type="component" value="Unassembled WGS sequence"/>
</dbReference>
<dbReference type="RefSeq" id="XP_014184086.1">
    <property type="nucleotide sequence ID" value="XM_014328611.1"/>
</dbReference>
<dbReference type="PROSITE" id="PS50245">
    <property type="entry name" value="CAP_GLY_2"/>
    <property type="match status" value="1"/>
</dbReference>
<dbReference type="HOGENOM" id="CLU_067577_2_0_1"/>
<dbReference type="KEGG" id="tasa:A1Q1_02081"/>
<comment type="caution">
    <text evidence="6">The sequence shown here is derived from an EMBL/GenBank/DDBJ whole genome shotgun (WGS) entry which is preliminary data.</text>
</comment>
<dbReference type="FunFam" id="2.30.30.190:FF:000013">
    <property type="entry name" value="Tubulin-folding cofactor B"/>
    <property type="match status" value="1"/>
</dbReference>
<dbReference type="GeneID" id="25985595"/>
<dbReference type="InterPro" id="IPR000626">
    <property type="entry name" value="Ubiquitin-like_dom"/>
</dbReference>
<dbReference type="Gene3D" id="2.30.30.190">
    <property type="entry name" value="CAP Gly-rich-like domain"/>
    <property type="match status" value="1"/>
</dbReference>
<evidence type="ECO:0000256" key="2">
    <source>
        <dbReference type="ARBA" id="ARBA00022490"/>
    </source>
</evidence>
<evidence type="ECO:0000256" key="1">
    <source>
        <dbReference type="ARBA" id="ARBA00004496"/>
    </source>
</evidence>
<evidence type="ECO:0000313" key="6">
    <source>
        <dbReference type="EMBL" id="EJT52746.1"/>
    </source>
</evidence>
<evidence type="ECO:0000313" key="7">
    <source>
        <dbReference type="Proteomes" id="UP000002748"/>
    </source>
</evidence>
<organism evidence="6 7">
    <name type="scientific">Trichosporon asahii var. asahii (strain ATCC 90039 / CBS 2479 / JCM 2466 / KCTC 7840 / NBRC 103889/ NCYC 2677 / UAMH 7654)</name>
    <name type="common">Yeast</name>
    <dbReference type="NCBI Taxonomy" id="1186058"/>
    <lineage>
        <taxon>Eukaryota</taxon>
        <taxon>Fungi</taxon>
        <taxon>Dikarya</taxon>
        <taxon>Basidiomycota</taxon>
        <taxon>Agaricomycotina</taxon>
        <taxon>Tremellomycetes</taxon>
        <taxon>Trichosporonales</taxon>
        <taxon>Trichosporonaceae</taxon>
        <taxon>Trichosporon</taxon>
    </lineage>
</organism>
<comment type="similarity">
    <text evidence="4">Belongs to the TBCB family.</text>
</comment>
<dbReference type="GO" id="GO:0005829">
    <property type="term" value="C:cytosol"/>
    <property type="evidence" value="ECO:0007669"/>
    <property type="project" value="UniProtKB-ARBA"/>
</dbReference>
<proteinExistence type="inferred from homology"/>
<reference evidence="6 7" key="1">
    <citation type="journal article" date="2012" name="Eukaryot. Cell">
        <title>Draft genome sequence of CBS 2479, the standard type strain of Trichosporon asahii.</title>
        <authorList>
            <person name="Yang R.Y."/>
            <person name="Li H.T."/>
            <person name="Zhu H."/>
            <person name="Zhou G.P."/>
            <person name="Wang M."/>
            <person name="Wang L."/>
        </authorList>
    </citation>
    <scope>NUCLEOTIDE SEQUENCE [LARGE SCALE GENOMIC DNA]</scope>
    <source>
        <strain evidence="7">ATCC 90039 / CBS 2479 / JCM 2466 / KCTC 7840 / NCYC 2677 / UAMH 7654</strain>
    </source>
</reference>
<keyword evidence="3" id="KW-0143">Chaperone</keyword>
<gene>
    <name evidence="6" type="ORF">A1Q1_02081</name>
</gene>
<dbReference type="InterPro" id="IPR000938">
    <property type="entry name" value="CAP-Gly_domain"/>
</dbReference>
<dbReference type="GO" id="GO:0051010">
    <property type="term" value="F:microtubule plus-end binding"/>
    <property type="evidence" value="ECO:0007669"/>
    <property type="project" value="TreeGrafter"/>
</dbReference>
<dbReference type="GO" id="GO:0005634">
    <property type="term" value="C:nucleus"/>
    <property type="evidence" value="ECO:0007669"/>
    <property type="project" value="TreeGrafter"/>
</dbReference>
<dbReference type="AlphaFoldDB" id="J5TTJ1"/>
<dbReference type="InterPro" id="IPR036859">
    <property type="entry name" value="CAP-Gly_dom_sf"/>
</dbReference>
<protein>
    <submittedName>
        <fullName evidence="6">Tubulin-folding cofactor B</fullName>
    </submittedName>
</protein>
<dbReference type="Gene3D" id="3.10.20.90">
    <property type="entry name" value="Phosphatidylinositol 3-kinase Catalytic Subunit, Chain A, domain 1"/>
    <property type="match status" value="1"/>
</dbReference>
<dbReference type="GO" id="GO:0005938">
    <property type="term" value="C:cell cortex"/>
    <property type="evidence" value="ECO:0007669"/>
    <property type="project" value="TreeGrafter"/>
</dbReference>
<sequence>MTYVSVFVSSPDTHSERRFDSDLTVGQLKVSAFLPTTWSSGRGDARSTAALTRQDKLFPITGILQQYQVLSLYQSSESQQPLAALNDDNQTLAAYGVKEFNCIKVDSTDPNARPGEFSDLSAVDKFELSQEEYEKRSDTVLAHLKANKLGRFADTPTPIAFKPPPAETVSDEYKVGARCEVRSDDNMPRIGTVRFVGKTEFGNKAGVWIGVELDEPTGKGDGSVDGKRYFTCSPKHAVFVRPDKVTIGDFPEEDLMASDDEI</sequence>
<feature type="domain" description="CAP-Gly" evidence="5">
    <location>
        <begin position="199"/>
        <end position="241"/>
    </location>
</feature>
<dbReference type="PANTHER" id="PTHR18916:SF85">
    <property type="entry name" value="TUBULIN-FOLDING COFACTOR B"/>
    <property type="match status" value="1"/>
</dbReference>
<dbReference type="SMART" id="SM01052">
    <property type="entry name" value="CAP_GLY"/>
    <property type="match status" value="1"/>
</dbReference>
<accession>J5TTJ1</accession>
<dbReference type="EMBL" id="ALBS01000018">
    <property type="protein sequence ID" value="EJT52746.1"/>
    <property type="molecule type" value="Genomic_DNA"/>
</dbReference>
<evidence type="ECO:0000256" key="4">
    <source>
        <dbReference type="ARBA" id="ARBA00025779"/>
    </source>
</evidence>
<dbReference type="GO" id="GO:0031122">
    <property type="term" value="P:cytoplasmic microtubule organization"/>
    <property type="evidence" value="ECO:0007669"/>
    <property type="project" value="TreeGrafter"/>
</dbReference>
<evidence type="ECO:0000256" key="3">
    <source>
        <dbReference type="ARBA" id="ARBA00023186"/>
    </source>
</evidence>
<dbReference type="GO" id="GO:0035371">
    <property type="term" value="C:microtubule plus-end"/>
    <property type="evidence" value="ECO:0007669"/>
    <property type="project" value="TreeGrafter"/>
</dbReference>
<keyword evidence="2" id="KW-0963">Cytoplasm</keyword>